<feature type="chain" id="PRO_5034758578" description="Ras modification protein ERF4" evidence="7">
    <location>
        <begin position="23"/>
        <end position="1597"/>
    </location>
</feature>
<comment type="caution">
    <text evidence="10">The sequence shown here is derived from an EMBL/GenBank/DDBJ whole genome shotgun (WGS) entry which is preliminary data.</text>
</comment>
<feature type="compositionally biased region" description="Polar residues" evidence="5">
    <location>
        <begin position="806"/>
        <end position="828"/>
    </location>
</feature>
<dbReference type="InterPro" id="IPR025256">
    <property type="entry name" value="TM7S3/TM198-like_dom"/>
</dbReference>
<dbReference type="Proteomes" id="UP000651452">
    <property type="component" value="Unassembled WGS sequence"/>
</dbReference>
<feature type="compositionally biased region" description="Low complexity" evidence="5">
    <location>
        <begin position="1228"/>
        <end position="1241"/>
    </location>
</feature>
<evidence type="ECO:0000256" key="3">
    <source>
        <dbReference type="ARBA" id="ARBA00022989"/>
    </source>
</evidence>
<feature type="region of interest" description="Disordered" evidence="5">
    <location>
        <begin position="27"/>
        <end position="108"/>
    </location>
</feature>
<proteinExistence type="predicted"/>
<keyword evidence="7" id="KW-0732">Signal</keyword>
<feature type="compositionally biased region" description="Low complexity" evidence="5">
    <location>
        <begin position="843"/>
        <end position="853"/>
    </location>
</feature>
<feature type="compositionally biased region" description="Polar residues" evidence="5">
    <location>
        <begin position="63"/>
        <end position="88"/>
    </location>
</feature>
<keyword evidence="11" id="KW-1185">Reference proteome</keyword>
<feature type="transmembrane region" description="Helical" evidence="6">
    <location>
        <begin position="178"/>
        <end position="197"/>
    </location>
</feature>
<dbReference type="EMBL" id="RZGK01000012">
    <property type="protein sequence ID" value="KAF9695055.1"/>
    <property type="molecule type" value="Genomic_DNA"/>
</dbReference>
<feature type="compositionally biased region" description="Polar residues" evidence="5">
    <location>
        <begin position="1373"/>
        <end position="1386"/>
    </location>
</feature>
<feature type="transmembrane region" description="Helical" evidence="6">
    <location>
        <begin position="204"/>
        <end position="223"/>
    </location>
</feature>
<reference evidence="10" key="1">
    <citation type="submission" date="2018-12" db="EMBL/GenBank/DDBJ databases">
        <authorList>
            <person name="Syme R.A."/>
            <person name="Farfan-Caceres L."/>
            <person name="Lichtenzveig J."/>
        </authorList>
    </citation>
    <scope>NUCLEOTIDE SEQUENCE</scope>
    <source>
        <strain evidence="10">Al4</strain>
    </source>
</reference>
<feature type="region of interest" description="Disordered" evidence="5">
    <location>
        <begin position="1144"/>
        <end position="1189"/>
    </location>
</feature>
<gene>
    <name evidence="10" type="ORF">EKO04_007052</name>
</gene>
<feature type="transmembrane region" description="Helical" evidence="6">
    <location>
        <begin position="255"/>
        <end position="273"/>
    </location>
</feature>
<feature type="compositionally biased region" description="Basic and acidic residues" evidence="5">
    <location>
        <begin position="348"/>
        <end position="365"/>
    </location>
</feature>
<feature type="domain" description="Golgin subfamily A member 7/ERF4" evidence="8">
    <location>
        <begin position="1423"/>
        <end position="1539"/>
    </location>
</feature>
<feature type="region of interest" description="Disordered" evidence="5">
    <location>
        <begin position="648"/>
        <end position="723"/>
    </location>
</feature>
<accession>A0A8H7IYJ9</accession>
<evidence type="ECO:0000259" key="8">
    <source>
        <dbReference type="Pfam" id="PF10256"/>
    </source>
</evidence>
<reference evidence="10" key="2">
    <citation type="submission" date="2020-09" db="EMBL/GenBank/DDBJ databases">
        <title>Reference genome assembly for Australian Ascochyta lentis isolate Al4.</title>
        <authorList>
            <person name="Lee R.C."/>
            <person name="Farfan-Caceres L.M."/>
            <person name="Debler J.W."/>
            <person name="Williams A.H."/>
            <person name="Henares B.M."/>
        </authorList>
    </citation>
    <scope>NUCLEOTIDE SEQUENCE</scope>
    <source>
        <strain evidence="10">Al4</strain>
    </source>
</reference>
<feature type="compositionally biased region" description="Polar residues" evidence="5">
    <location>
        <begin position="548"/>
        <end position="566"/>
    </location>
</feature>
<dbReference type="PANTHER" id="PTHR39469:SF1">
    <property type="entry name" value="DUF4203 DOMAIN-CONTAINING PROTEIN"/>
    <property type="match status" value="1"/>
</dbReference>
<feature type="compositionally biased region" description="Low complexity" evidence="5">
    <location>
        <begin position="688"/>
        <end position="709"/>
    </location>
</feature>
<feature type="signal peptide" evidence="7">
    <location>
        <begin position="1"/>
        <end position="22"/>
    </location>
</feature>
<feature type="compositionally biased region" description="Polar residues" evidence="5">
    <location>
        <begin position="37"/>
        <end position="56"/>
    </location>
</feature>
<dbReference type="InterPro" id="IPR019383">
    <property type="entry name" value="Golgin_A_7/ERF4"/>
</dbReference>
<evidence type="ECO:0008006" key="12">
    <source>
        <dbReference type="Google" id="ProtNLM"/>
    </source>
</evidence>
<feature type="region of interest" description="Disordered" evidence="5">
    <location>
        <begin position="901"/>
        <end position="960"/>
    </location>
</feature>
<dbReference type="Pfam" id="PF10256">
    <property type="entry name" value="Erf4"/>
    <property type="match status" value="1"/>
</dbReference>
<dbReference type="PANTHER" id="PTHR39469">
    <property type="entry name" value="CHROMOSOME 1, WHOLE GENOME SHOTGUN SEQUENCE"/>
    <property type="match status" value="1"/>
</dbReference>
<name>A0A8H7IYJ9_9PLEO</name>
<evidence type="ECO:0000256" key="4">
    <source>
        <dbReference type="ARBA" id="ARBA00023136"/>
    </source>
</evidence>
<feature type="compositionally biased region" description="Low complexity" evidence="5">
    <location>
        <begin position="1152"/>
        <end position="1175"/>
    </location>
</feature>
<evidence type="ECO:0000256" key="7">
    <source>
        <dbReference type="SAM" id="SignalP"/>
    </source>
</evidence>
<keyword evidence="3 6" id="KW-1133">Transmembrane helix</keyword>
<keyword evidence="2 6" id="KW-0812">Transmembrane</keyword>
<feature type="region of interest" description="Disordered" evidence="5">
    <location>
        <begin position="1040"/>
        <end position="1060"/>
    </location>
</feature>
<sequence length="1597" mass="172943">MRSYRFLFVCIALFLCLHSVTAVPQSAIRRQDDSPSDRSQTPTATVSSRPSATPTSSDEDSSASRTESNRASSTVATSQAKASTSIQVSSTTASTAPQSTSSAEVDTENALPFQPSLTPAMGISGVILMLSGLAFAVIGIKNKWVYVFGSAAYLTALAVTVLIVYLMNPPVSNGIQGAFFVAAFFTGIIFGAISLVFPDITEGFGCLLGGFCLSMWFLCLKSGGLITSVTGRAIFIGCMSAGGYCLSFSHHTRNYGLIASIAFSGATATILGIDCLGRAGLKEFWLYLWALNDDVFPLDTNTYPVTKNIKAELSGIVIIAVLGVVSQLRVWKLVKAHREKSAAQQLEKQQDQEREEEALGRQIEDSFQRERTQWEAAYGDKSVQDSSVASSILSPKHSTSIRGKDMFATDSLELVNMEKSGVMRSHNLDTPAGTTVTVSVLNDDIQQIDAQGNPITYKKVGSVTGSKGDHKGLPATPEAVLTDNLLKGSSLRPSSIPPPPVIIPLPFKIPAEEGAGSDDGDNTSVSTVAETENVSVNGRRPMSKRISDMSNLRQTSGQRNPRNVSESQEDLVNVLHIEDDRASSIAATLDDEHDDVSLRQLSPPHSPIGTEHKIDVEAARQDQAQKSKDADVKVASLATEVVVKSPARPTIRQSLTSSTDPKSNEASTKRPTFGDSRFRADTLVSSAKGNSEGEQSKSSSEKAPSQSSQTEHETSHVGSLKESTLPARLSKVALSYRTNEWAKHLETADLPELEELHAPASPGAALDHGSEEAPAPVSDEIAAPLIGSQRNSKAMSIESKNHAVLNRSTSTSQRSLAEQQPMSRSPSVLSPRVLSRSNSGAQLNPLSPLPTNTLMGQRESLMRNRVSSQSFSPLPSPGQTLLEQKEQDDMTLAQRRQLLKQGPTSPLLQQPSPMVSPRRPPPSAAQKWQKKGWAGQGVAAGFDSHPPQRTPSTQSSRKREDLYADWRENIRDVAPAQQTAAYIAEQQRAALLKERRQKEVERQQREAVQQQRASLMDSMMRSGQMLDAHREAMRKMQANANKRAGLSASHSSSTAARSPQPAACSLSARRTACLPACRLPVCRLPIAYRLPACLQHSGLRPLSNPATLRPVQTPGAHVHAASTALLADPFSNLATILPVTIPSRSPPPATAPPAATASAATASAPTTVTATATAPAPAPATDPPIDTLPQRWSLTNRIFNLSLRGLYPATATATAARPPRPPASRLWNPQNHSPRPRQQQQHPPPHHHHPPPKSAPREPNVPVERPRSERDEYPLLTLPQRRQSRQSPASSSLLVERSTAGDDIAASARTSIGLPPDQARGRSSLQHDRHRSPSPTPGPSMAVAQHADTHDMEAAVRPPKSTQGGRASLPESARTSLSRSHSQRTNGDGDDASEFPWGPSHPCFPHPNPHVPLNSQLYDTTRIIRIKRDWMVKGDLAPTFANLYPEILDPLVTEDDFRDLVKKINDSLLAAFDPFTFRAWLDAVMGVATFWLWEDVGLSGVKRQLNELESWIDRWNREVGEKEAVKIIPLRRTGYLTLDIQIPDPHLGPDNGTISRPDTTEDEFGHAVRQKDEDYGTYTIPPTLQVNSMPPAIESQS</sequence>
<evidence type="ECO:0000313" key="10">
    <source>
        <dbReference type="EMBL" id="KAF9695055.1"/>
    </source>
</evidence>
<evidence type="ECO:0000256" key="6">
    <source>
        <dbReference type="SAM" id="Phobius"/>
    </source>
</evidence>
<feature type="compositionally biased region" description="Basic and acidic residues" evidence="5">
    <location>
        <begin position="1264"/>
        <end position="1273"/>
    </location>
</feature>
<organism evidence="10 11">
    <name type="scientific">Ascochyta lentis</name>
    <dbReference type="NCBI Taxonomy" id="205686"/>
    <lineage>
        <taxon>Eukaryota</taxon>
        <taxon>Fungi</taxon>
        <taxon>Dikarya</taxon>
        <taxon>Ascomycota</taxon>
        <taxon>Pezizomycotina</taxon>
        <taxon>Dothideomycetes</taxon>
        <taxon>Pleosporomycetidae</taxon>
        <taxon>Pleosporales</taxon>
        <taxon>Pleosporineae</taxon>
        <taxon>Didymellaceae</taxon>
        <taxon>Ascochyta</taxon>
    </lineage>
</organism>
<feature type="domain" description="TM7S3/TM198-like" evidence="9">
    <location>
        <begin position="125"/>
        <end position="328"/>
    </location>
</feature>
<feature type="compositionally biased region" description="Polar residues" evidence="5">
    <location>
        <begin position="651"/>
        <end position="670"/>
    </location>
</feature>
<evidence type="ECO:0000259" key="9">
    <source>
        <dbReference type="Pfam" id="PF13886"/>
    </source>
</evidence>
<feature type="region of interest" description="Disordered" evidence="5">
    <location>
        <begin position="1212"/>
        <end position="1401"/>
    </location>
</feature>
<keyword evidence="4 6" id="KW-0472">Membrane</keyword>
<feature type="region of interest" description="Disordered" evidence="5">
    <location>
        <begin position="802"/>
        <end position="853"/>
    </location>
</feature>
<feature type="compositionally biased region" description="Low complexity" evidence="5">
    <location>
        <begin position="89"/>
        <end position="103"/>
    </location>
</feature>
<dbReference type="OrthoDB" id="102260at2759"/>
<feature type="region of interest" description="Disordered" evidence="5">
    <location>
        <begin position="540"/>
        <end position="567"/>
    </location>
</feature>
<comment type="subcellular location">
    <subcellularLocation>
        <location evidence="1">Membrane</location>
        <topology evidence="1">Multi-pass membrane protein</topology>
    </subcellularLocation>
</comment>
<dbReference type="Pfam" id="PF13886">
    <property type="entry name" value="TM7S3_TM198"/>
    <property type="match status" value="1"/>
</dbReference>
<dbReference type="GO" id="GO:0016020">
    <property type="term" value="C:membrane"/>
    <property type="evidence" value="ECO:0007669"/>
    <property type="project" value="UniProtKB-SubCell"/>
</dbReference>
<feature type="region of interest" description="Disordered" evidence="5">
    <location>
        <begin position="343"/>
        <end position="365"/>
    </location>
</feature>
<evidence type="ECO:0000256" key="1">
    <source>
        <dbReference type="ARBA" id="ARBA00004141"/>
    </source>
</evidence>
<protein>
    <recommendedName>
        <fullName evidence="12">Ras modification protein ERF4</fullName>
    </recommendedName>
</protein>
<evidence type="ECO:0000256" key="2">
    <source>
        <dbReference type="ARBA" id="ARBA00022692"/>
    </source>
</evidence>
<feature type="compositionally biased region" description="Low complexity" evidence="5">
    <location>
        <begin position="1274"/>
        <end position="1294"/>
    </location>
</feature>
<feature type="transmembrane region" description="Helical" evidence="6">
    <location>
        <begin position="229"/>
        <end position="248"/>
    </location>
</feature>
<feature type="transmembrane region" description="Helical" evidence="6">
    <location>
        <begin position="145"/>
        <end position="166"/>
    </location>
</feature>
<feature type="transmembrane region" description="Helical" evidence="6">
    <location>
        <begin position="117"/>
        <end position="138"/>
    </location>
</feature>
<evidence type="ECO:0000313" key="11">
    <source>
        <dbReference type="Proteomes" id="UP000651452"/>
    </source>
</evidence>
<feature type="compositionally biased region" description="Low complexity" evidence="5">
    <location>
        <begin position="1044"/>
        <end position="1058"/>
    </location>
</feature>
<evidence type="ECO:0000256" key="5">
    <source>
        <dbReference type="SAM" id="MobiDB-lite"/>
    </source>
</evidence>